<dbReference type="InterPro" id="IPR036388">
    <property type="entry name" value="WH-like_DNA-bd_sf"/>
</dbReference>
<evidence type="ECO:0000256" key="1">
    <source>
        <dbReference type="SAM" id="Phobius"/>
    </source>
</evidence>
<dbReference type="Gene3D" id="1.10.10.10">
    <property type="entry name" value="Winged helix-like DNA-binding domain superfamily/Winged helix DNA-binding domain"/>
    <property type="match status" value="1"/>
</dbReference>
<gene>
    <name evidence="2" type="ORF">LPB3_07505</name>
</gene>
<evidence type="ECO:0000313" key="2">
    <source>
        <dbReference type="EMBL" id="OBY64230.1"/>
    </source>
</evidence>
<organism evidence="2 3">
    <name type="scientific">Polaribacter vadi</name>
    <dbReference type="NCBI Taxonomy" id="1774273"/>
    <lineage>
        <taxon>Bacteria</taxon>
        <taxon>Pseudomonadati</taxon>
        <taxon>Bacteroidota</taxon>
        <taxon>Flavobacteriia</taxon>
        <taxon>Flavobacteriales</taxon>
        <taxon>Flavobacteriaceae</taxon>
    </lineage>
</organism>
<dbReference type="STRING" id="1774273.LPB03_04990"/>
<dbReference type="GO" id="GO:0003677">
    <property type="term" value="F:DNA binding"/>
    <property type="evidence" value="ECO:0007669"/>
    <property type="project" value="InterPro"/>
</dbReference>
<dbReference type="InterPro" id="IPR016032">
    <property type="entry name" value="Sig_transdc_resp-reg_C-effctor"/>
</dbReference>
<dbReference type="EMBL" id="LSFM01000022">
    <property type="protein sequence ID" value="OBY64230.1"/>
    <property type="molecule type" value="Genomic_DNA"/>
</dbReference>
<evidence type="ECO:0000313" key="3">
    <source>
        <dbReference type="Proteomes" id="UP000092584"/>
    </source>
</evidence>
<sequence>MRIINTFFFLIIICFSNPLFGQFTNLPGVPFIKNFSKEDVKKDLKVFDISQDKNGVLYFAAPGSLIEFDGFRWQSYSFENQTDLRAVLFKDDQHIYTAGHGGFGVWSKTNNGKLQYKSLYFKYPTKEAPLLPVFSNIIEIDGKILFQSFQLIYVYNPLTNTLTNLQAKKGFSNLFFSKKRGFFQDVSIGLFEIINDTESKLIKGTENISMDVVGVFVEEDNSILIATKNNGFWCLKNNVLLKKDWIENTKFKKFILTDIEKYKSNQFIVGTLRNGFYIISDKGKIITHINKIQGLNNNAILKVFNDFHNNIWLSTESGISYIEVNSNAKYFLDTNSNFGTVYTTFLKDSILYLGTNQGLFMKNMNKQESEPKLLDESTENIWEIKEVDGEILVGSHKGLSLLKNNSLKTIHLEGGGWIFKKHPKFKDLLYVGFYSGVAVFKRINGEWKFIRKFENFGESSRFLDFDQYNQIWVSHPSKGFYRLRLSSDGLELEEAEFYGVENENVETPAYFSKIDGNLVFYSPKGFFYYDAIDNLFIKAKYPTEIFKGLNTITHIYQNENIFWYSTPKQLGYVLRDQNHFNINQASFYNFWDKHLNDFNKFTEIDKNVYGIGIEDGIVFYNINRNKKIQFNDLPLIRSIELISTRDTIRAIIDTKEELKIPYSNNFLKVKIALPKTPLGNSKLVQYKLNGFKDSNWSNWLNASELNFPGISSGAYVLEIKTKAENEVDSKIIKIPFYIAYPWYISKWAIAFYIFTFIVIFFSYRAYINRKNIKYVNRLKLLEKQKRERQKEKFELVKLEADKKLFLLKEENLNLEIKKKNAALASSTLNNIKKNELLSDLINDIKKIDEELMNSSLHYPIKKVVKKINNHLVDKEDWLTFQLHFSNSHSQFFEKLREKHPNLSSNEIKLSAYLKLNLSSKEIASLMNVAITSVEQSRYRLRKKFNLDKEENLVNYIQKF</sequence>
<name>A0A1B8TXB1_9FLAO</name>
<keyword evidence="3" id="KW-1185">Reference proteome</keyword>
<proteinExistence type="predicted"/>
<evidence type="ECO:0008006" key="4">
    <source>
        <dbReference type="Google" id="ProtNLM"/>
    </source>
</evidence>
<dbReference type="OrthoDB" id="1203227at2"/>
<reference evidence="3" key="1">
    <citation type="submission" date="2016-02" db="EMBL/GenBank/DDBJ databases">
        <authorList>
            <person name="Shin S.-K."/>
            <person name="Yi H."/>
            <person name="Kim E."/>
        </authorList>
    </citation>
    <scope>NUCLEOTIDE SEQUENCE [LARGE SCALE GENOMIC DNA]</scope>
    <source>
        <strain evidence="3">LPB0003</strain>
    </source>
</reference>
<dbReference type="GO" id="GO:0006355">
    <property type="term" value="P:regulation of DNA-templated transcription"/>
    <property type="evidence" value="ECO:0007669"/>
    <property type="project" value="InterPro"/>
</dbReference>
<dbReference type="KEGG" id="pob:LPB03_04990"/>
<comment type="caution">
    <text evidence="2">The sequence shown here is derived from an EMBL/GenBank/DDBJ whole genome shotgun (WGS) entry which is preliminary data.</text>
</comment>
<dbReference type="AlphaFoldDB" id="A0A1B8TXB1"/>
<dbReference type="InterPro" id="IPR013783">
    <property type="entry name" value="Ig-like_fold"/>
</dbReference>
<dbReference type="Gene3D" id="2.60.40.10">
    <property type="entry name" value="Immunoglobulins"/>
    <property type="match status" value="1"/>
</dbReference>
<keyword evidence="1" id="KW-0472">Membrane</keyword>
<accession>A0A1B8TXB1</accession>
<dbReference type="SUPFAM" id="SSF46894">
    <property type="entry name" value="C-terminal effector domain of the bipartite response regulators"/>
    <property type="match status" value="1"/>
</dbReference>
<protein>
    <recommendedName>
        <fullName evidence="4">HTH luxR-type domain-containing protein</fullName>
    </recommendedName>
</protein>
<dbReference type="Gene3D" id="2.130.10.10">
    <property type="entry name" value="YVTN repeat-like/Quinoprotein amine dehydrogenase"/>
    <property type="match status" value="2"/>
</dbReference>
<feature type="transmembrane region" description="Helical" evidence="1">
    <location>
        <begin position="740"/>
        <end position="763"/>
    </location>
</feature>
<dbReference type="RefSeq" id="WP_065318980.1">
    <property type="nucleotide sequence ID" value="NZ_CP017477.1"/>
</dbReference>
<dbReference type="Proteomes" id="UP000092584">
    <property type="component" value="Unassembled WGS sequence"/>
</dbReference>
<keyword evidence="1" id="KW-1133">Transmembrane helix</keyword>
<keyword evidence="1" id="KW-0812">Transmembrane</keyword>
<dbReference type="InterPro" id="IPR015943">
    <property type="entry name" value="WD40/YVTN_repeat-like_dom_sf"/>
</dbReference>